<gene>
    <name evidence="2" type="ORF">SDC9_200755</name>
</gene>
<reference evidence="2" key="1">
    <citation type="submission" date="2019-08" db="EMBL/GenBank/DDBJ databases">
        <authorList>
            <person name="Kucharzyk K."/>
            <person name="Murdoch R.W."/>
            <person name="Higgins S."/>
            <person name="Loffler F."/>
        </authorList>
    </citation>
    <scope>NUCLEOTIDE SEQUENCE</scope>
</reference>
<dbReference type="Gene3D" id="3.90.190.20">
    <property type="entry name" value="Mur ligase, C-terminal domain"/>
    <property type="match status" value="1"/>
</dbReference>
<name>A0A645IP38_9ZZZZ</name>
<proteinExistence type="predicted"/>
<dbReference type="AlphaFoldDB" id="A0A645IP38"/>
<protein>
    <recommendedName>
        <fullName evidence="1">Mur ligase C-terminal domain-containing protein</fullName>
    </recommendedName>
</protein>
<feature type="domain" description="Mur ligase C-terminal" evidence="1">
    <location>
        <begin position="3"/>
        <end position="67"/>
    </location>
</feature>
<sequence length="84" mass="9543">MIETIVPRARRVIAVTPNSERAELAEDLKVEIESLGVACEAVEDYREAYEKAISYCTEKDLLLISGSLYMIGDMRKIIRLHKKS</sequence>
<dbReference type="Pfam" id="PF02875">
    <property type="entry name" value="Mur_ligase_C"/>
    <property type="match status" value="1"/>
</dbReference>
<accession>A0A645IP38</accession>
<dbReference type="InterPro" id="IPR036615">
    <property type="entry name" value="Mur_ligase_C_dom_sf"/>
</dbReference>
<evidence type="ECO:0000259" key="1">
    <source>
        <dbReference type="Pfam" id="PF02875"/>
    </source>
</evidence>
<evidence type="ECO:0000313" key="2">
    <source>
        <dbReference type="EMBL" id="MPN53091.1"/>
    </source>
</evidence>
<dbReference type="GO" id="GO:0016881">
    <property type="term" value="F:acid-amino acid ligase activity"/>
    <property type="evidence" value="ECO:0007669"/>
    <property type="project" value="InterPro"/>
</dbReference>
<dbReference type="SUPFAM" id="SSF53244">
    <property type="entry name" value="MurD-like peptide ligases, peptide-binding domain"/>
    <property type="match status" value="1"/>
</dbReference>
<dbReference type="EMBL" id="VSSQ01119878">
    <property type="protein sequence ID" value="MPN53091.1"/>
    <property type="molecule type" value="Genomic_DNA"/>
</dbReference>
<organism evidence="2">
    <name type="scientific">bioreactor metagenome</name>
    <dbReference type="NCBI Taxonomy" id="1076179"/>
    <lineage>
        <taxon>unclassified sequences</taxon>
        <taxon>metagenomes</taxon>
        <taxon>ecological metagenomes</taxon>
    </lineage>
</organism>
<dbReference type="InterPro" id="IPR004101">
    <property type="entry name" value="Mur_ligase_C"/>
</dbReference>
<comment type="caution">
    <text evidence="2">The sequence shown here is derived from an EMBL/GenBank/DDBJ whole genome shotgun (WGS) entry which is preliminary data.</text>
</comment>